<name>A0A7Y0MW74_VIBAL</name>
<protein>
    <recommendedName>
        <fullName evidence="3">DNA-binding protein</fullName>
    </recommendedName>
</protein>
<dbReference type="AlphaFoldDB" id="A0A7Y0MW74"/>
<dbReference type="Proteomes" id="UP000565155">
    <property type="component" value="Unassembled WGS sequence"/>
</dbReference>
<accession>A0A7Y0MW74</accession>
<evidence type="ECO:0000313" key="2">
    <source>
        <dbReference type="Proteomes" id="UP000565155"/>
    </source>
</evidence>
<proteinExistence type="predicted"/>
<dbReference type="EMBL" id="JABCMA010000006">
    <property type="protein sequence ID" value="NMR73649.1"/>
    <property type="molecule type" value="Genomic_DNA"/>
</dbReference>
<evidence type="ECO:0008006" key="3">
    <source>
        <dbReference type="Google" id="ProtNLM"/>
    </source>
</evidence>
<reference evidence="1 2" key="1">
    <citation type="submission" date="2020-04" db="EMBL/GenBank/DDBJ databases">
        <title>Whole-genome sequencing of Vibrio spp. from China reveals different genetic environments of blaCTX-M-14 among diverse lineages.</title>
        <authorList>
            <person name="Zheng Z."/>
            <person name="Ye L."/>
            <person name="Chen S."/>
        </authorList>
    </citation>
    <scope>NUCLEOTIDE SEQUENCE [LARGE SCALE GENOMIC DNA]</scope>
    <source>
        <strain evidence="1 2">Vb1636</strain>
    </source>
</reference>
<comment type="caution">
    <text evidence="1">The sequence shown here is derived from an EMBL/GenBank/DDBJ whole genome shotgun (WGS) entry which is preliminary data.</text>
</comment>
<dbReference type="RefSeq" id="WP_029796190.1">
    <property type="nucleotide sequence ID" value="NZ_JABCMA010000006.1"/>
</dbReference>
<gene>
    <name evidence="1" type="ORF">HKB35_08490</name>
</gene>
<organism evidence="1 2">
    <name type="scientific">Vibrio alginolyticus</name>
    <dbReference type="NCBI Taxonomy" id="663"/>
    <lineage>
        <taxon>Bacteria</taxon>
        <taxon>Pseudomonadati</taxon>
        <taxon>Pseudomonadota</taxon>
        <taxon>Gammaproteobacteria</taxon>
        <taxon>Vibrionales</taxon>
        <taxon>Vibrionaceae</taxon>
        <taxon>Vibrio</taxon>
    </lineage>
</organism>
<sequence>MEEKLISIEQLLVRYRPFAMRDGENFTKRGLYNWRKTKGFPEPVISSPRLIWKTEDVLKWESNQGYDFL</sequence>
<evidence type="ECO:0000313" key="1">
    <source>
        <dbReference type="EMBL" id="NMR73649.1"/>
    </source>
</evidence>